<evidence type="ECO:0000256" key="2">
    <source>
        <dbReference type="ARBA" id="ARBA00023125"/>
    </source>
</evidence>
<evidence type="ECO:0000256" key="3">
    <source>
        <dbReference type="ARBA" id="ARBA00023163"/>
    </source>
</evidence>
<dbReference type="PRINTS" id="PR00032">
    <property type="entry name" value="HTHARAC"/>
</dbReference>
<dbReference type="PROSITE" id="PS00041">
    <property type="entry name" value="HTH_ARAC_FAMILY_1"/>
    <property type="match status" value="1"/>
</dbReference>
<dbReference type="AlphaFoldDB" id="A0A8J3DA44"/>
<protein>
    <recommendedName>
        <fullName evidence="4">HTH araC/xylS-type domain-containing protein</fullName>
    </recommendedName>
</protein>
<keyword evidence="3" id="KW-0804">Transcription</keyword>
<dbReference type="InterPro" id="IPR050204">
    <property type="entry name" value="AraC_XylS_family_regulators"/>
</dbReference>
<dbReference type="EMBL" id="BMXG01000004">
    <property type="protein sequence ID" value="GHB95650.1"/>
    <property type="molecule type" value="Genomic_DNA"/>
</dbReference>
<dbReference type="InterPro" id="IPR009057">
    <property type="entry name" value="Homeodomain-like_sf"/>
</dbReference>
<feature type="domain" description="HTH araC/xylS-type" evidence="4">
    <location>
        <begin position="106"/>
        <end position="204"/>
    </location>
</feature>
<organism evidence="5 6">
    <name type="scientific">Cerasicoccus arenae</name>
    <dbReference type="NCBI Taxonomy" id="424488"/>
    <lineage>
        <taxon>Bacteria</taxon>
        <taxon>Pseudomonadati</taxon>
        <taxon>Verrucomicrobiota</taxon>
        <taxon>Opitutia</taxon>
        <taxon>Puniceicoccales</taxon>
        <taxon>Cerasicoccaceae</taxon>
        <taxon>Cerasicoccus</taxon>
    </lineage>
</organism>
<dbReference type="SMART" id="SM00342">
    <property type="entry name" value="HTH_ARAC"/>
    <property type="match status" value="1"/>
</dbReference>
<reference evidence="5" key="1">
    <citation type="journal article" date="2014" name="Int. J. Syst. Evol. Microbiol.">
        <title>Complete genome sequence of Corynebacterium casei LMG S-19264T (=DSM 44701T), isolated from a smear-ripened cheese.</title>
        <authorList>
            <consortium name="US DOE Joint Genome Institute (JGI-PGF)"/>
            <person name="Walter F."/>
            <person name="Albersmeier A."/>
            <person name="Kalinowski J."/>
            <person name="Ruckert C."/>
        </authorList>
    </citation>
    <scope>NUCLEOTIDE SEQUENCE</scope>
    <source>
        <strain evidence="5">KCTC 12870</strain>
    </source>
</reference>
<evidence type="ECO:0000313" key="6">
    <source>
        <dbReference type="Proteomes" id="UP000642829"/>
    </source>
</evidence>
<name>A0A8J3DA44_9BACT</name>
<comment type="caution">
    <text evidence="5">The sequence shown here is derived from an EMBL/GenBank/DDBJ whole genome shotgun (WGS) entry which is preliminary data.</text>
</comment>
<evidence type="ECO:0000256" key="1">
    <source>
        <dbReference type="ARBA" id="ARBA00023015"/>
    </source>
</evidence>
<gene>
    <name evidence="5" type="ORF">GCM10007047_09350</name>
</gene>
<dbReference type="InterPro" id="IPR018062">
    <property type="entry name" value="HTH_AraC-typ_CS"/>
</dbReference>
<dbReference type="GO" id="GO:0043565">
    <property type="term" value="F:sequence-specific DNA binding"/>
    <property type="evidence" value="ECO:0007669"/>
    <property type="project" value="InterPro"/>
</dbReference>
<dbReference type="Proteomes" id="UP000642829">
    <property type="component" value="Unassembled WGS sequence"/>
</dbReference>
<keyword evidence="2" id="KW-0238">DNA-binding</keyword>
<evidence type="ECO:0000313" key="5">
    <source>
        <dbReference type="EMBL" id="GHB95650.1"/>
    </source>
</evidence>
<dbReference type="SUPFAM" id="SSF46689">
    <property type="entry name" value="Homeodomain-like"/>
    <property type="match status" value="2"/>
</dbReference>
<evidence type="ECO:0000259" key="4">
    <source>
        <dbReference type="PROSITE" id="PS01124"/>
    </source>
</evidence>
<dbReference type="PROSITE" id="PS01124">
    <property type="entry name" value="HTH_ARAC_FAMILY_2"/>
    <property type="match status" value="1"/>
</dbReference>
<proteinExistence type="predicted"/>
<dbReference type="Gene3D" id="1.10.10.60">
    <property type="entry name" value="Homeodomain-like"/>
    <property type="match status" value="2"/>
</dbReference>
<dbReference type="PANTHER" id="PTHR46796">
    <property type="entry name" value="HTH-TYPE TRANSCRIPTIONAL ACTIVATOR RHAS-RELATED"/>
    <property type="match status" value="1"/>
</dbReference>
<accession>A0A8J3DA44</accession>
<dbReference type="Pfam" id="PF12833">
    <property type="entry name" value="HTH_18"/>
    <property type="match status" value="1"/>
</dbReference>
<dbReference type="GO" id="GO:0003700">
    <property type="term" value="F:DNA-binding transcription factor activity"/>
    <property type="evidence" value="ECO:0007669"/>
    <property type="project" value="InterPro"/>
</dbReference>
<reference evidence="5" key="2">
    <citation type="submission" date="2020-09" db="EMBL/GenBank/DDBJ databases">
        <authorList>
            <person name="Sun Q."/>
            <person name="Kim S."/>
        </authorList>
    </citation>
    <scope>NUCLEOTIDE SEQUENCE</scope>
    <source>
        <strain evidence="5">KCTC 12870</strain>
    </source>
</reference>
<keyword evidence="1" id="KW-0805">Transcription regulation</keyword>
<dbReference type="InterPro" id="IPR018060">
    <property type="entry name" value="HTH_AraC"/>
</dbReference>
<dbReference type="InterPro" id="IPR020449">
    <property type="entry name" value="Tscrpt_reg_AraC-type_HTH"/>
</dbReference>
<sequence length="210" mass="23670">MEVLPGSLVWHGPGDHTIGRSEFDDPYRCLSVRIRFQGGFQRPFPRVTKWEDLDAVAQFTEQAVKLAYEESFDSQLLAERLFAELQFRAGHYAWAAGRRRAPEPLLLAQQAIERDYAKSISVEDLAKLSGWSVPHLHAEFRRYYGKPPHQALITRRIRAAKVQLAATNNPIKQIAVECGFSGASAFCTAFKRQTGVNPAVFRQERQLGAG</sequence>
<keyword evidence="6" id="KW-1185">Reference proteome</keyword>